<name>A0A844Y210_9SPHN</name>
<gene>
    <name evidence="4" type="ORF">GRI42_12180</name>
</gene>
<dbReference type="InterPro" id="IPR036264">
    <property type="entry name" value="Bact_exopeptidase_dim_dom"/>
</dbReference>
<dbReference type="PANTHER" id="PTHR30575:SF0">
    <property type="entry name" value="XAA-ARG DIPEPTIDASE"/>
    <property type="match status" value="1"/>
</dbReference>
<dbReference type="GO" id="GO:0016805">
    <property type="term" value="F:dipeptidase activity"/>
    <property type="evidence" value="ECO:0007669"/>
    <property type="project" value="TreeGrafter"/>
</dbReference>
<dbReference type="Pfam" id="PF01546">
    <property type="entry name" value="Peptidase_M20"/>
    <property type="match status" value="1"/>
</dbReference>
<dbReference type="PANTHER" id="PTHR30575">
    <property type="entry name" value="PEPTIDASE M20"/>
    <property type="match status" value="1"/>
</dbReference>
<dbReference type="PIRSF" id="PIRSF037227">
    <property type="entry name" value="Aminobenzoyl-glu_utiliz_pB"/>
    <property type="match status" value="1"/>
</dbReference>
<dbReference type="Proteomes" id="UP000444185">
    <property type="component" value="Unassembled WGS sequence"/>
</dbReference>
<dbReference type="SUPFAM" id="SSF55031">
    <property type="entry name" value="Bacterial exopeptidase dimerisation domain"/>
    <property type="match status" value="1"/>
</dbReference>
<proteinExistence type="predicted"/>
<dbReference type="FunFam" id="3.30.70.360:FF:000004">
    <property type="entry name" value="Peptidase M20 domain-containing protein 2"/>
    <property type="match status" value="1"/>
</dbReference>
<dbReference type="InterPro" id="IPR052030">
    <property type="entry name" value="Peptidase_M20/M20A_hydrolases"/>
</dbReference>
<protein>
    <submittedName>
        <fullName evidence="4">Amidohydrolase</fullName>
    </submittedName>
</protein>
<dbReference type="Gene3D" id="3.30.70.360">
    <property type="match status" value="1"/>
</dbReference>
<dbReference type="InterPro" id="IPR011650">
    <property type="entry name" value="Peptidase_M20_dimer"/>
</dbReference>
<dbReference type="InterPro" id="IPR017145">
    <property type="entry name" value="Aminobenzoyl-glu_utiliz_pB"/>
</dbReference>
<feature type="domain" description="Peptidase M20 dimerisation" evidence="3">
    <location>
        <begin position="203"/>
        <end position="294"/>
    </location>
</feature>
<reference evidence="4 5" key="1">
    <citation type="submission" date="2019-12" db="EMBL/GenBank/DDBJ databases">
        <title>Genomic-based taxomic classification of the family Erythrobacteraceae.</title>
        <authorList>
            <person name="Xu L."/>
        </authorList>
    </citation>
    <scope>NUCLEOTIDE SEQUENCE [LARGE SCALE GENOMIC DNA]</scope>
    <source>
        <strain evidence="4 5">DSM 16225</strain>
    </source>
</reference>
<dbReference type="Pfam" id="PF07687">
    <property type="entry name" value="M20_dimer"/>
    <property type="match status" value="1"/>
</dbReference>
<dbReference type="NCBIfam" id="TIGR01891">
    <property type="entry name" value="amidohydrolases"/>
    <property type="match status" value="1"/>
</dbReference>
<dbReference type="InterPro" id="IPR017439">
    <property type="entry name" value="Amidohydrolase"/>
</dbReference>
<evidence type="ECO:0000313" key="5">
    <source>
        <dbReference type="Proteomes" id="UP000444185"/>
    </source>
</evidence>
<evidence type="ECO:0000313" key="4">
    <source>
        <dbReference type="EMBL" id="MXO52061.1"/>
    </source>
</evidence>
<keyword evidence="2" id="KW-0732">Signal</keyword>
<feature type="signal peptide" evidence="2">
    <location>
        <begin position="1"/>
        <end position="20"/>
    </location>
</feature>
<accession>A0A844Y210</accession>
<dbReference type="OrthoDB" id="9781032at2"/>
<evidence type="ECO:0000259" key="3">
    <source>
        <dbReference type="Pfam" id="PF07687"/>
    </source>
</evidence>
<dbReference type="GO" id="GO:0071713">
    <property type="term" value="F:para-aminobenzoyl-glutamate hydrolase activity"/>
    <property type="evidence" value="ECO:0007669"/>
    <property type="project" value="TreeGrafter"/>
</dbReference>
<organism evidence="4 5">
    <name type="scientific">Qipengyuania gaetbuli</name>
    <dbReference type="NCBI Taxonomy" id="266952"/>
    <lineage>
        <taxon>Bacteria</taxon>
        <taxon>Pseudomonadati</taxon>
        <taxon>Pseudomonadota</taxon>
        <taxon>Alphaproteobacteria</taxon>
        <taxon>Sphingomonadales</taxon>
        <taxon>Erythrobacteraceae</taxon>
        <taxon>Qipengyuania</taxon>
    </lineage>
</organism>
<feature type="chain" id="PRO_5032314900" evidence="2">
    <location>
        <begin position="21"/>
        <end position="472"/>
    </location>
</feature>
<dbReference type="EMBL" id="WTYF01000004">
    <property type="protein sequence ID" value="MXO52061.1"/>
    <property type="molecule type" value="Genomic_DNA"/>
</dbReference>
<keyword evidence="5" id="KW-1185">Reference proteome</keyword>
<evidence type="ECO:0000256" key="2">
    <source>
        <dbReference type="SAM" id="SignalP"/>
    </source>
</evidence>
<dbReference type="GO" id="GO:0005737">
    <property type="term" value="C:cytoplasm"/>
    <property type="evidence" value="ECO:0007669"/>
    <property type="project" value="TreeGrafter"/>
</dbReference>
<dbReference type="RefSeq" id="WP_160608737.1">
    <property type="nucleotide sequence ID" value="NZ_WTYF01000004.1"/>
</dbReference>
<dbReference type="Gene3D" id="3.40.630.10">
    <property type="entry name" value="Zn peptidases"/>
    <property type="match status" value="1"/>
</dbReference>
<evidence type="ECO:0000256" key="1">
    <source>
        <dbReference type="ARBA" id="ARBA00022801"/>
    </source>
</evidence>
<dbReference type="InterPro" id="IPR002933">
    <property type="entry name" value="Peptidase_M20"/>
</dbReference>
<keyword evidence="1 4" id="KW-0378">Hydrolase</keyword>
<dbReference type="AlphaFoldDB" id="A0A844Y210"/>
<comment type="caution">
    <text evidence="4">The sequence shown here is derived from an EMBL/GenBank/DDBJ whole genome shotgun (WGS) entry which is preliminary data.</text>
</comment>
<sequence>MNRIALIAAASAMLAAPLAAQTADPLAEVDAQGDRTARVAQQIWDWSELGYLEARSSGLLQDELLSEGFKVEAGVADIPTAFMAEWGKGGPVIAILAEYDALPGISQTSAPTRELSELGAGHACGHNLFGAGSLTAAIAVKRWLERTGTPGRIRLYGTPAEEGGSGKVYMTRAGLFEDVDIALHWHADDENSAAARTSLANRSAKFRFRGVSAHAAGAPERGRSALDGVEAMNMMVNMMREHTSMDTRIHYVITEGGAAPNVIPDFAEVFYYVRHSDAEEVRALWTRLEAAAKGAAMGTGTDVDWEIIHGNNPLLVNETLARVMDAKLRSLGGIEYTAEERSWAEKISASFGDNAKPLEEAAKVQPYEKTLGYGSTDVGDVSWATPTVGVRTATWVPGTSAHSWQAVAASGHSIGHKGAELAAKALTLMAAELYTNPQLREAARAEFVESRGEDYEYVSLVGDRAPPLDYRK</sequence>
<dbReference type="SUPFAM" id="SSF53187">
    <property type="entry name" value="Zn-dependent exopeptidases"/>
    <property type="match status" value="1"/>
</dbReference>
<dbReference type="GO" id="GO:0046657">
    <property type="term" value="P:folic acid catabolic process"/>
    <property type="evidence" value="ECO:0007669"/>
    <property type="project" value="TreeGrafter"/>
</dbReference>